<evidence type="ECO:0000313" key="6">
    <source>
        <dbReference type="EMBL" id="AOM66268.1"/>
    </source>
</evidence>
<dbReference type="InterPro" id="IPR001854">
    <property type="entry name" value="Ribosomal_uL29"/>
</dbReference>
<keyword evidence="2 6" id="KW-0689">Ribosomal protein</keyword>
<evidence type="ECO:0000256" key="5">
    <source>
        <dbReference type="ARBA" id="ARBA00042960"/>
    </source>
</evidence>
<reference evidence="6" key="1">
    <citation type="journal article" date="2016" name="BMC Biol.">
        <title>Parallel evolution of highly conserved plastid genome architecture in red seaweeds and seed plants.</title>
        <authorList>
            <person name="Lee J."/>
            <person name="Cho C.H."/>
            <person name="Park S.I."/>
            <person name="Choi J.W."/>
            <person name="Song H.S."/>
            <person name="West J.A."/>
            <person name="Bhattacharya D."/>
            <person name="Yoon H.S."/>
        </authorList>
    </citation>
    <scope>NUCLEOTIDE SEQUENCE</scope>
</reference>
<protein>
    <recommendedName>
        <fullName evidence="4">Large ribosomal subunit protein uL29c</fullName>
    </recommendedName>
    <alternativeName>
        <fullName evidence="5">50S ribosomal protein L29, chloroplastic</fullName>
    </alternativeName>
</protein>
<dbReference type="InterPro" id="IPR050063">
    <property type="entry name" value="Ribosomal_protein_uL29"/>
</dbReference>
<dbReference type="SUPFAM" id="SSF46561">
    <property type="entry name" value="Ribosomal protein L29 (L29p)"/>
    <property type="match status" value="1"/>
</dbReference>
<evidence type="ECO:0000256" key="4">
    <source>
        <dbReference type="ARBA" id="ARBA00040028"/>
    </source>
</evidence>
<keyword evidence="6" id="KW-0934">Plastid</keyword>
<dbReference type="PANTHER" id="PTHR10916">
    <property type="entry name" value="60S RIBOSOMAL PROTEIN L35/50S RIBOSOMAL PROTEIN L29"/>
    <property type="match status" value="1"/>
</dbReference>
<gene>
    <name evidence="6" type="primary">rpl29</name>
    <name evidence="6" type="ORF">Bangp_186</name>
</gene>
<dbReference type="GO" id="GO:0003735">
    <property type="term" value="F:structural constituent of ribosome"/>
    <property type="evidence" value="ECO:0007669"/>
    <property type="project" value="InterPro"/>
</dbReference>
<name>A0A1C9CCZ7_9RHOD</name>
<dbReference type="EMBL" id="KX284718">
    <property type="protein sequence ID" value="AOM66268.1"/>
    <property type="molecule type" value="Genomic_DNA"/>
</dbReference>
<evidence type="ECO:0000256" key="1">
    <source>
        <dbReference type="ARBA" id="ARBA00009254"/>
    </source>
</evidence>
<evidence type="ECO:0000313" key="7">
    <source>
        <dbReference type="EMBL" id="ARO90370.1"/>
    </source>
</evidence>
<dbReference type="AlphaFoldDB" id="A0A1C9CCZ7"/>
<dbReference type="GO" id="GO:0022625">
    <property type="term" value="C:cytosolic large ribosomal subunit"/>
    <property type="evidence" value="ECO:0007669"/>
    <property type="project" value="TreeGrafter"/>
</dbReference>
<evidence type="ECO:0000256" key="2">
    <source>
        <dbReference type="ARBA" id="ARBA00022980"/>
    </source>
</evidence>
<sequence length="69" mass="8308">MALPDIKEVRNLSLAEIQNEIVLIKRQLFDLQFKKATKQNVKTHLFKHTRHRLAQLKFVQHEYQINKLN</sequence>
<dbReference type="EMBL" id="KY709207">
    <property type="protein sequence ID" value="ARO90370.1"/>
    <property type="molecule type" value="Genomic_DNA"/>
</dbReference>
<dbReference type="Gene3D" id="1.10.287.310">
    <property type="match status" value="1"/>
</dbReference>
<dbReference type="PROSITE" id="PS00579">
    <property type="entry name" value="RIBOSOMAL_L29"/>
    <property type="match status" value="1"/>
</dbReference>
<reference evidence="7" key="2">
    <citation type="submission" date="2017-03" db="EMBL/GenBank/DDBJ databases">
        <title>The new red algal subphylum Proteorhodophytina comprises the largest and most divergent plastid genomes known.</title>
        <authorList>
            <person name="Munoz-Gomez S.A."/>
            <person name="Mejia-Franco F.G."/>
            <person name="Durnin K."/>
            <person name="Morgan C."/>
            <person name="Grisdale C.J."/>
            <person name="Archibald J.M."/>
            <person name="Slamovits C.H."/>
        </authorList>
    </citation>
    <scope>NUCLEOTIDE SEQUENCE</scope>
    <source>
        <strain evidence="7">UTEX LB2854</strain>
    </source>
</reference>
<dbReference type="GO" id="GO:0006412">
    <property type="term" value="P:translation"/>
    <property type="evidence" value="ECO:0007669"/>
    <property type="project" value="InterPro"/>
</dbReference>
<keyword evidence="7" id="KW-0150">Chloroplast</keyword>
<dbReference type="GeneID" id="29073339"/>
<proteinExistence type="inferred from homology"/>
<dbReference type="Pfam" id="PF00831">
    <property type="entry name" value="Ribosomal_L29"/>
    <property type="match status" value="1"/>
</dbReference>
<organism evidence="6">
    <name type="scientific">Bangiopsis subsimplex</name>
    <dbReference type="NCBI Taxonomy" id="139980"/>
    <lineage>
        <taxon>Eukaryota</taxon>
        <taxon>Rhodophyta</taxon>
        <taxon>Stylonematophyceae</taxon>
        <taxon>Stylonematales</taxon>
        <taxon>Stylonemataceae</taxon>
        <taxon>Bangiopsis</taxon>
    </lineage>
</organism>
<evidence type="ECO:0000256" key="3">
    <source>
        <dbReference type="ARBA" id="ARBA00023274"/>
    </source>
</evidence>
<dbReference type="InterPro" id="IPR036049">
    <property type="entry name" value="Ribosomal_uL29_sf"/>
</dbReference>
<geneLocation type="plastid" evidence="6"/>
<dbReference type="RefSeq" id="YP_009296925.1">
    <property type="nucleotide sequence ID" value="NC_031173.1"/>
</dbReference>
<dbReference type="PANTHER" id="PTHR10916:SF0">
    <property type="entry name" value="LARGE RIBOSOMAL SUBUNIT PROTEIN UL29C"/>
    <property type="match status" value="1"/>
</dbReference>
<dbReference type="HAMAP" id="MF_00374">
    <property type="entry name" value="Ribosomal_uL29"/>
    <property type="match status" value="1"/>
</dbReference>
<comment type="similarity">
    <text evidence="1">Belongs to the universal ribosomal protein uL29 family.</text>
</comment>
<accession>A0A1C9CCZ7</accession>
<dbReference type="InterPro" id="IPR018254">
    <property type="entry name" value="Ribosomal_uL29_CS"/>
</dbReference>
<keyword evidence="3" id="KW-0687">Ribonucleoprotein</keyword>
<dbReference type="NCBIfam" id="TIGR00012">
    <property type="entry name" value="L29"/>
    <property type="match status" value="1"/>
</dbReference>